<dbReference type="PATRIC" id="fig|1349767.4.peg.2852"/>
<reference evidence="3 4" key="1">
    <citation type="journal article" date="2015" name="Genome Announc.">
        <title>Genome Sequence of Mushroom Soft-Rot Pathogen Janthinobacterium agaricidamnosum.</title>
        <authorList>
            <person name="Graupner K."/>
            <person name="Lackner G."/>
            <person name="Hertweck C."/>
        </authorList>
    </citation>
    <scope>NUCLEOTIDE SEQUENCE [LARGE SCALE GENOMIC DNA]</scope>
    <source>
        <strain evidence="4">NBRC 102515 / DSM 9628</strain>
    </source>
</reference>
<organism evidence="3 4">
    <name type="scientific">Janthinobacterium agaricidamnosum NBRC 102515 = DSM 9628</name>
    <dbReference type="NCBI Taxonomy" id="1349767"/>
    <lineage>
        <taxon>Bacteria</taxon>
        <taxon>Pseudomonadati</taxon>
        <taxon>Pseudomonadota</taxon>
        <taxon>Betaproteobacteria</taxon>
        <taxon>Burkholderiales</taxon>
        <taxon>Oxalobacteraceae</taxon>
        <taxon>Janthinobacterium</taxon>
    </lineage>
</organism>
<evidence type="ECO:0000313" key="4">
    <source>
        <dbReference type="Proteomes" id="UP000027604"/>
    </source>
</evidence>
<proteinExistence type="predicted"/>
<dbReference type="Proteomes" id="UP000027604">
    <property type="component" value="Chromosome I"/>
</dbReference>
<feature type="signal peptide" evidence="1">
    <location>
        <begin position="1"/>
        <end position="29"/>
    </location>
</feature>
<evidence type="ECO:0000313" key="3">
    <source>
        <dbReference type="EMBL" id="CDG81781.1"/>
    </source>
</evidence>
<dbReference type="Gene3D" id="1.20.1270.180">
    <property type="match status" value="1"/>
</dbReference>
<name>W0V1N0_9BURK</name>
<feature type="chain" id="PRO_5004797498" description="Lysozyme inhibitor LprI-like N-terminal domain-containing protein" evidence="1">
    <location>
        <begin position="30"/>
        <end position="348"/>
    </location>
</feature>
<dbReference type="STRING" id="1349767.GJA_1126"/>
<dbReference type="AlphaFoldDB" id="W0V1N0"/>
<feature type="domain" description="Lysozyme inhibitor LprI-like N-terminal" evidence="2">
    <location>
        <begin position="265"/>
        <end position="342"/>
    </location>
</feature>
<sequence>MYSLSMKNSFTQLTSMLLFTGLLGAHAMAADTVPYPNTSAMGIDHPETEAWYKQCVQVAKVMPPAADVGAAAPADCNAEDLYYDTRSLPAASQADWQNVRACAIAKKNGKVLMMLYANGFGVAKNSPLAVKYACSIAAAPAEMSGRIEHLNDIARKGGKEAFDLCDDITSGAMMGYCQQISERQAAKARGHQVNSVAKTLPPAQQAALSEVQKALQVFADGRGRDETDLSGTARAAMSIAATSAELDVFAKDLQKFEQGNTPRYSSAGFADADKKLNDAYRKVMNAKDGGGFGTVTKDGIRNTQRAWLKYRDAMVKFGVLKYPKVAADSWKTLLTERRTQQLDALVSQ</sequence>
<protein>
    <recommendedName>
        <fullName evidence="2">Lysozyme inhibitor LprI-like N-terminal domain-containing protein</fullName>
    </recommendedName>
</protein>
<dbReference type="OrthoDB" id="7340239at2"/>
<gene>
    <name evidence="3" type="ORF">GJA_1126</name>
</gene>
<dbReference type="HOGENOM" id="CLU_798760_0_0_4"/>
<keyword evidence="4" id="KW-1185">Reference proteome</keyword>
<dbReference type="InterPro" id="IPR009739">
    <property type="entry name" value="LprI-like_N"/>
</dbReference>
<dbReference type="KEGG" id="jag:GJA_1126"/>
<evidence type="ECO:0000259" key="2">
    <source>
        <dbReference type="Pfam" id="PF07007"/>
    </source>
</evidence>
<dbReference type="eggNOG" id="COG3755">
    <property type="taxonomic scope" value="Bacteria"/>
</dbReference>
<keyword evidence="1" id="KW-0732">Signal</keyword>
<evidence type="ECO:0000256" key="1">
    <source>
        <dbReference type="SAM" id="SignalP"/>
    </source>
</evidence>
<accession>W0V1N0</accession>
<dbReference type="Pfam" id="PF07007">
    <property type="entry name" value="LprI"/>
    <property type="match status" value="1"/>
</dbReference>
<dbReference type="EMBL" id="HG322949">
    <property type="protein sequence ID" value="CDG81781.1"/>
    <property type="molecule type" value="Genomic_DNA"/>
</dbReference>